<dbReference type="AlphaFoldDB" id="A0A4R9GN44"/>
<keyword evidence="2" id="KW-0560">Oxidoreductase</keyword>
<dbReference type="InterPro" id="IPR029061">
    <property type="entry name" value="THDP-binding"/>
</dbReference>
<comment type="caution">
    <text evidence="5">The sequence shown here is derived from an EMBL/GenBank/DDBJ whole genome shotgun (WGS) entry which is preliminary data.</text>
</comment>
<dbReference type="GO" id="GO:0004739">
    <property type="term" value="F:pyruvate dehydrogenase (acetyl-transferring) activity"/>
    <property type="evidence" value="ECO:0007669"/>
    <property type="project" value="TreeGrafter"/>
</dbReference>
<gene>
    <name evidence="5" type="ORF">EHO61_12615</name>
</gene>
<protein>
    <submittedName>
        <fullName evidence="5">Thiamine pyrophosphate-dependent dehydrogenase E1 component subunit alpha</fullName>
    </submittedName>
</protein>
<sequence length="329" mass="36337">MSAKVGTDISSKSVLMDLYVSALRIRMTEEEISKRYSQNRMRCPTHLSIGQEGVAAAVGLVLSKEDFAVSTHRAHAHYLGKGGDLKAMIAEIYGKKTGCSGGHGGSMHLSDLACGFMGSTSIVGNSIPIGVGLGLSIQLNRTNQVSCVFFGDGSVEEGAFYEAANFAAVRKLPVLFICENNFFSVYSPLSVRQPPERKIHEMVRAIGVRSDVGDGNDTLGVYRSVSKTVADMRNGGGPFFWEFYTYRHFEHCGPNLDDDLGYRPREEVQAWLDRDPVLKLQEELISSGTERKELTDIKTTVAHEIEDAFDFAEKSEFPEMAESYRSEYK</sequence>
<dbReference type="PANTHER" id="PTHR11516">
    <property type="entry name" value="PYRUVATE DEHYDROGENASE E1 COMPONENT, ALPHA SUBUNIT BACTERIAL AND ORGANELLAR"/>
    <property type="match status" value="1"/>
</dbReference>
<dbReference type="Pfam" id="PF00676">
    <property type="entry name" value="E1_dh"/>
    <property type="match status" value="1"/>
</dbReference>
<accession>A0A4R9GN44</accession>
<dbReference type="CDD" id="cd02000">
    <property type="entry name" value="TPP_E1_PDC_ADC_BCADC"/>
    <property type="match status" value="1"/>
</dbReference>
<dbReference type="RefSeq" id="WP_135813940.1">
    <property type="nucleotide sequence ID" value="NZ_RQEV01000012.1"/>
</dbReference>
<proteinExistence type="predicted"/>
<evidence type="ECO:0000256" key="3">
    <source>
        <dbReference type="ARBA" id="ARBA00023052"/>
    </source>
</evidence>
<keyword evidence="6" id="KW-1185">Reference proteome</keyword>
<dbReference type="Gene3D" id="3.40.50.970">
    <property type="match status" value="1"/>
</dbReference>
<feature type="domain" description="Dehydrogenase E1 component" evidence="4">
    <location>
        <begin position="24"/>
        <end position="319"/>
    </location>
</feature>
<dbReference type="OrthoDB" id="9766715at2"/>
<dbReference type="SUPFAM" id="SSF52518">
    <property type="entry name" value="Thiamin diphosphate-binding fold (THDP-binding)"/>
    <property type="match status" value="1"/>
</dbReference>
<evidence type="ECO:0000256" key="1">
    <source>
        <dbReference type="ARBA" id="ARBA00001964"/>
    </source>
</evidence>
<dbReference type="PANTHER" id="PTHR11516:SF60">
    <property type="entry name" value="PYRUVATE DEHYDROGENASE E1 COMPONENT SUBUNIT ALPHA"/>
    <property type="match status" value="1"/>
</dbReference>
<reference evidence="5" key="1">
    <citation type="journal article" date="2019" name="PLoS Negl. Trop. Dis.">
        <title>Revisiting the worldwide diversity of Leptospira species in the environment.</title>
        <authorList>
            <person name="Vincent A.T."/>
            <person name="Schiettekatte O."/>
            <person name="Bourhy P."/>
            <person name="Veyrier F.J."/>
            <person name="Picardeau M."/>
        </authorList>
    </citation>
    <scope>NUCLEOTIDE SEQUENCE [LARGE SCALE GENOMIC DNA]</scope>
    <source>
        <strain evidence="5">SCS5</strain>
    </source>
</reference>
<evidence type="ECO:0000256" key="2">
    <source>
        <dbReference type="ARBA" id="ARBA00023002"/>
    </source>
</evidence>
<dbReference type="InterPro" id="IPR001017">
    <property type="entry name" value="DH_E1"/>
</dbReference>
<evidence type="ECO:0000313" key="6">
    <source>
        <dbReference type="Proteomes" id="UP000297855"/>
    </source>
</evidence>
<comment type="cofactor">
    <cofactor evidence="1">
        <name>thiamine diphosphate</name>
        <dbReference type="ChEBI" id="CHEBI:58937"/>
    </cofactor>
</comment>
<dbReference type="GO" id="GO:0006086">
    <property type="term" value="P:pyruvate decarboxylation to acetyl-CoA"/>
    <property type="evidence" value="ECO:0007669"/>
    <property type="project" value="TreeGrafter"/>
</dbReference>
<name>A0A4R9GN44_9LEPT</name>
<dbReference type="Proteomes" id="UP000297855">
    <property type="component" value="Unassembled WGS sequence"/>
</dbReference>
<keyword evidence="3" id="KW-0786">Thiamine pyrophosphate</keyword>
<dbReference type="EMBL" id="RQEV01000012">
    <property type="protein sequence ID" value="TGK17251.1"/>
    <property type="molecule type" value="Genomic_DNA"/>
</dbReference>
<evidence type="ECO:0000259" key="4">
    <source>
        <dbReference type="Pfam" id="PF00676"/>
    </source>
</evidence>
<dbReference type="InterPro" id="IPR050642">
    <property type="entry name" value="PDH_E1_Alpha_Subunit"/>
</dbReference>
<evidence type="ECO:0000313" key="5">
    <source>
        <dbReference type="EMBL" id="TGK17251.1"/>
    </source>
</evidence>
<organism evidence="5 6">
    <name type="scientific">Leptospira fluminis</name>
    <dbReference type="NCBI Taxonomy" id="2484979"/>
    <lineage>
        <taxon>Bacteria</taxon>
        <taxon>Pseudomonadati</taxon>
        <taxon>Spirochaetota</taxon>
        <taxon>Spirochaetia</taxon>
        <taxon>Leptospirales</taxon>
        <taxon>Leptospiraceae</taxon>
        <taxon>Leptospira</taxon>
    </lineage>
</organism>